<evidence type="ECO:0000313" key="1">
    <source>
        <dbReference type="EMBL" id="MCM2532781.1"/>
    </source>
</evidence>
<dbReference type="Proteomes" id="UP001523262">
    <property type="component" value="Unassembled WGS sequence"/>
</dbReference>
<evidence type="ECO:0000313" key="2">
    <source>
        <dbReference type="Proteomes" id="UP001523262"/>
    </source>
</evidence>
<reference evidence="1 2" key="1">
    <citation type="submission" date="2022-06" db="EMBL/GenBank/DDBJ databases">
        <authorList>
            <person name="Jeon C.O."/>
        </authorList>
    </citation>
    <scope>NUCLEOTIDE SEQUENCE [LARGE SCALE GENOMIC DNA]</scope>
    <source>
        <strain evidence="1 2">KCTC 13943</strain>
    </source>
</reference>
<gene>
    <name evidence="1" type="ORF">NDK43_10795</name>
</gene>
<protein>
    <submittedName>
        <fullName evidence="1">Uncharacterized protein</fullName>
    </submittedName>
</protein>
<name>A0ABT0W8Y3_9BACI</name>
<accession>A0ABT0W8Y3</accession>
<comment type="caution">
    <text evidence="1">The sequence shown here is derived from an EMBL/GenBank/DDBJ whole genome shotgun (WGS) entry which is preliminary data.</text>
</comment>
<keyword evidence="2" id="KW-1185">Reference proteome</keyword>
<organism evidence="1 2">
    <name type="scientific">Neobacillus pocheonensis</name>
    <dbReference type="NCBI Taxonomy" id="363869"/>
    <lineage>
        <taxon>Bacteria</taxon>
        <taxon>Bacillati</taxon>
        <taxon>Bacillota</taxon>
        <taxon>Bacilli</taxon>
        <taxon>Bacillales</taxon>
        <taxon>Bacillaceae</taxon>
        <taxon>Neobacillus</taxon>
    </lineage>
</organism>
<sequence length="54" mass="6474">MNTRTKWNTKHKERIDRLQEPSPNPKRIWLLILKEEPHLILLVVLEETVCSLRG</sequence>
<dbReference type="EMBL" id="JAMQCR010000001">
    <property type="protein sequence ID" value="MCM2532781.1"/>
    <property type="molecule type" value="Genomic_DNA"/>
</dbReference>
<proteinExistence type="predicted"/>